<dbReference type="InParanoid" id="G4YZE8"/>
<dbReference type="Proteomes" id="UP000002640">
    <property type="component" value="Unassembled WGS sequence"/>
</dbReference>
<dbReference type="AlphaFoldDB" id="G4YZE8"/>
<evidence type="ECO:0000313" key="1">
    <source>
        <dbReference type="EMBL" id="EGZ24623.1"/>
    </source>
</evidence>
<name>G4YZE8_PHYSP</name>
<feature type="non-terminal residue" evidence="1">
    <location>
        <position position="181"/>
    </location>
</feature>
<dbReference type="EMBL" id="JH159152">
    <property type="protein sequence ID" value="EGZ24623.1"/>
    <property type="molecule type" value="Genomic_DNA"/>
</dbReference>
<dbReference type="KEGG" id="psoj:PHYSODRAFT_353980"/>
<organism evidence="1 2">
    <name type="scientific">Phytophthora sojae (strain P6497)</name>
    <name type="common">Soybean stem and root rot agent</name>
    <name type="synonym">Phytophthora megasperma f. sp. glycines</name>
    <dbReference type="NCBI Taxonomy" id="1094619"/>
    <lineage>
        <taxon>Eukaryota</taxon>
        <taxon>Sar</taxon>
        <taxon>Stramenopiles</taxon>
        <taxon>Oomycota</taxon>
        <taxon>Peronosporomycetes</taxon>
        <taxon>Peronosporales</taxon>
        <taxon>Peronosporaceae</taxon>
        <taxon>Phytophthora</taxon>
    </lineage>
</organism>
<evidence type="ECO:0000313" key="2">
    <source>
        <dbReference type="Proteomes" id="UP000002640"/>
    </source>
</evidence>
<sequence length="181" mass="19892">MVSVQKDAQAESMQLNAMAANAAWKSITLTPEVIQAALDAVRYKKNYNRAVSNRLCLYYINSIRSRVNSGLVNYLISVDGCESSQVVDSGICDIYYCKPYTYELQLAQKAAGSYEYGVTSIYKTVDQPKSSDDIKNEWTNLVPEIPAEMPAPEGAAPPPGVGAGPPEWEIPYLIPEGEIPY</sequence>
<proteinExistence type="predicted"/>
<dbReference type="RefSeq" id="XP_009519911.1">
    <property type="nucleotide sequence ID" value="XM_009521616.1"/>
</dbReference>
<accession>G4YZE8</accession>
<dbReference type="GeneID" id="20649509"/>
<keyword evidence="2" id="KW-1185">Reference proteome</keyword>
<protein>
    <submittedName>
        <fullName evidence="1">Uncharacterized protein</fullName>
    </submittedName>
</protein>
<gene>
    <name evidence="1" type="ORF">PHYSODRAFT_353980</name>
</gene>
<reference evidence="1 2" key="1">
    <citation type="journal article" date="2006" name="Science">
        <title>Phytophthora genome sequences uncover evolutionary origins and mechanisms of pathogenesis.</title>
        <authorList>
            <person name="Tyler B.M."/>
            <person name="Tripathy S."/>
            <person name="Zhang X."/>
            <person name="Dehal P."/>
            <person name="Jiang R.H."/>
            <person name="Aerts A."/>
            <person name="Arredondo F.D."/>
            <person name="Baxter L."/>
            <person name="Bensasson D."/>
            <person name="Beynon J.L."/>
            <person name="Chapman J."/>
            <person name="Damasceno C.M."/>
            <person name="Dorrance A.E."/>
            <person name="Dou D."/>
            <person name="Dickerman A.W."/>
            <person name="Dubchak I.L."/>
            <person name="Garbelotto M."/>
            <person name="Gijzen M."/>
            <person name="Gordon S.G."/>
            <person name="Govers F."/>
            <person name="Grunwald N.J."/>
            <person name="Huang W."/>
            <person name="Ivors K.L."/>
            <person name="Jones R.W."/>
            <person name="Kamoun S."/>
            <person name="Krampis K."/>
            <person name="Lamour K.H."/>
            <person name="Lee M.K."/>
            <person name="McDonald W.H."/>
            <person name="Medina M."/>
            <person name="Meijer H.J."/>
            <person name="Nordberg E.K."/>
            <person name="Maclean D.J."/>
            <person name="Ospina-Giraldo M.D."/>
            <person name="Morris P.F."/>
            <person name="Phuntumart V."/>
            <person name="Putnam N.H."/>
            <person name="Rash S."/>
            <person name="Rose J.K."/>
            <person name="Sakihama Y."/>
            <person name="Salamov A.A."/>
            <person name="Savidor A."/>
            <person name="Scheuring C.F."/>
            <person name="Smith B.M."/>
            <person name="Sobral B.W."/>
            <person name="Terry A."/>
            <person name="Torto-Alalibo T.A."/>
            <person name="Win J."/>
            <person name="Xu Z."/>
            <person name="Zhang H."/>
            <person name="Grigoriev I.V."/>
            <person name="Rokhsar D.S."/>
            <person name="Boore J.L."/>
        </authorList>
    </citation>
    <scope>NUCLEOTIDE SEQUENCE [LARGE SCALE GENOMIC DNA]</scope>
    <source>
        <strain evidence="1 2">P6497</strain>
    </source>
</reference>